<dbReference type="GO" id="GO:0008514">
    <property type="term" value="F:organic anion transmembrane transporter activity"/>
    <property type="evidence" value="ECO:0007669"/>
    <property type="project" value="UniProtKB-ARBA"/>
</dbReference>
<comment type="caution">
    <text evidence="6">The sequence shown here is derived from an EMBL/GenBank/DDBJ whole genome shotgun (WGS) entry which is preliminary data.</text>
</comment>
<dbReference type="Pfam" id="PF00939">
    <property type="entry name" value="Na_sulph_symp"/>
    <property type="match status" value="1"/>
</dbReference>
<feature type="transmembrane region" description="Helical" evidence="5">
    <location>
        <begin position="365"/>
        <end position="382"/>
    </location>
</feature>
<feature type="transmembrane region" description="Helical" evidence="5">
    <location>
        <begin position="119"/>
        <end position="135"/>
    </location>
</feature>
<dbReference type="GO" id="GO:0005886">
    <property type="term" value="C:plasma membrane"/>
    <property type="evidence" value="ECO:0007669"/>
    <property type="project" value="TreeGrafter"/>
</dbReference>
<evidence type="ECO:0000256" key="1">
    <source>
        <dbReference type="ARBA" id="ARBA00004141"/>
    </source>
</evidence>
<keyword evidence="4 5" id="KW-0472">Membrane</keyword>
<accession>A0A7C0VB48</accession>
<dbReference type="PANTHER" id="PTHR10283">
    <property type="entry name" value="SOLUTE CARRIER FAMILY 13 MEMBER"/>
    <property type="match status" value="1"/>
</dbReference>
<evidence type="ECO:0000256" key="4">
    <source>
        <dbReference type="ARBA" id="ARBA00023136"/>
    </source>
</evidence>
<comment type="subcellular location">
    <subcellularLocation>
        <location evidence="1">Membrane</location>
        <topology evidence="1">Multi-pass membrane protein</topology>
    </subcellularLocation>
</comment>
<feature type="transmembrane region" description="Helical" evidence="5">
    <location>
        <begin position="428"/>
        <end position="447"/>
    </location>
</feature>
<feature type="transmembrane region" description="Helical" evidence="5">
    <location>
        <begin position="255"/>
        <end position="273"/>
    </location>
</feature>
<feature type="transmembrane region" description="Helical" evidence="5">
    <location>
        <begin position="169"/>
        <end position="192"/>
    </location>
</feature>
<name>A0A7C0VB48_UNCW3</name>
<dbReference type="AlphaFoldDB" id="A0A7C0VB48"/>
<evidence type="ECO:0000256" key="5">
    <source>
        <dbReference type="SAM" id="Phobius"/>
    </source>
</evidence>
<evidence type="ECO:0000256" key="2">
    <source>
        <dbReference type="ARBA" id="ARBA00022692"/>
    </source>
</evidence>
<sequence length="454" mass="49204">MSRINIKRVIFICGFIFSLLIFFLPINGLSPEGKKSIALFLLIFSMWVSNIIPLAVTGLLVFILIPVLGILSPTRSFSLLGNRAVFFILGAFILSGGIMKSGLSRRVAMLLIRRFSGNGNKLLIGIFLTSGILSFFMPEHAVAAILFPVILEIAHNFKIRPGRSKISRYLFLSMAWGCVAGGVGTMLGGARAPLAAGLLYQSFGINIGFIEWAKYSLPVSITILVLFSLYFMFLKNLEGFEVVELLHPDKKLKPIEIKTGAVFLITLILWVFFNRWIDISVSALIGAVLLFIVGVLKWKEVEEYVNWGIILMYGGAIALGESLLRTGAADYIARVVLSPFVQTYGTAFVSLVIVTIILTEGMSNVAAASLVLPIGFGVARAYGYNPVLLTLGIGIGAGLAFLLPTGTPPNAIALSSNFHSVGTSIKKGLVIEVISIVILIIFGLFVWPHMGVGR</sequence>
<feature type="transmembrane region" description="Helical" evidence="5">
    <location>
        <begin position="212"/>
        <end position="234"/>
    </location>
</feature>
<feature type="transmembrane region" description="Helical" evidence="5">
    <location>
        <begin position="388"/>
        <end position="407"/>
    </location>
</feature>
<dbReference type="PANTHER" id="PTHR10283:SF82">
    <property type="entry name" value="SOLUTE CARRIER FAMILY 13 MEMBER 2"/>
    <property type="match status" value="1"/>
</dbReference>
<proteinExistence type="predicted"/>
<organism evidence="6">
    <name type="scientific">candidate division WOR-3 bacterium</name>
    <dbReference type="NCBI Taxonomy" id="2052148"/>
    <lineage>
        <taxon>Bacteria</taxon>
        <taxon>Bacteria division WOR-3</taxon>
    </lineage>
</organism>
<feature type="transmembrane region" description="Helical" evidence="5">
    <location>
        <begin position="279"/>
        <end position="298"/>
    </location>
</feature>
<dbReference type="EMBL" id="DQWE01000227">
    <property type="protein sequence ID" value="HDI83077.1"/>
    <property type="molecule type" value="Genomic_DNA"/>
</dbReference>
<feature type="transmembrane region" description="Helical" evidence="5">
    <location>
        <begin position="336"/>
        <end position="358"/>
    </location>
</feature>
<keyword evidence="3 5" id="KW-1133">Transmembrane helix</keyword>
<feature type="transmembrane region" description="Helical" evidence="5">
    <location>
        <begin position="6"/>
        <end position="26"/>
    </location>
</feature>
<keyword evidence="2 5" id="KW-0812">Transmembrane</keyword>
<dbReference type="NCBIfam" id="TIGR00785">
    <property type="entry name" value="dass"/>
    <property type="match status" value="1"/>
</dbReference>
<dbReference type="GO" id="GO:1905039">
    <property type="term" value="P:carboxylic acid transmembrane transport"/>
    <property type="evidence" value="ECO:0007669"/>
    <property type="project" value="UniProtKB-ARBA"/>
</dbReference>
<protein>
    <submittedName>
        <fullName evidence="6">SLC13/DASS family transporter</fullName>
    </submittedName>
</protein>
<feature type="transmembrane region" description="Helical" evidence="5">
    <location>
        <begin position="77"/>
        <end position="98"/>
    </location>
</feature>
<dbReference type="Proteomes" id="UP000885847">
    <property type="component" value="Unassembled WGS sequence"/>
</dbReference>
<evidence type="ECO:0000313" key="6">
    <source>
        <dbReference type="EMBL" id="HDI83077.1"/>
    </source>
</evidence>
<gene>
    <name evidence="6" type="ORF">ENF18_04720</name>
</gene>
<feature type="transmembrane region" description="Helical" evidence="5">
    <location>
        <begin position="38"/>
        <end position="71"/>
    </location>
</feature>
<reference evidence="6" key="1">
    <citation type="journal article" date="2020" name="mSystems">
        <title>Genome- and Community-Level Interaction Insights into Carbon Utilization and Element Cycling Functions of Hydrothermarchaeota in Hydrothermal Sediment.</title>
        <authorList>
            <person name="Zhou Z."/>
            <person name="Liu Y."/>
            <person name="Xu W."/>
            <person name="Pan J."/>
            <person name="Luo Z.H."/>
            <person name="Li M."/>
        </authorList>
    </citation>
    <scope>NUCLEOTIDE SEQUENCE [LARGE SCALE GENOMIC DNA]</scope>
    <source>
        <strain evidence="6">HyVt-102</strain>
    </source>
</reference>
<feature type="transmembrane region" description="Helical" evidence="5">
    <location>
        <begin position="305"/>
        <end position="324"/>
    </location>
</feature>
<dbReference type="InterPro" id="IPR001898">
    <property type="entry name" value="SLC13A/DASS"/>
</dbReference>
<evidence type="ECO:0000256" key="3">
    <source>
        <dbReference type="ARBA" id="ARBA00022989"/>
    </source>
</evidence>